<name>A0A1U7LQY0_NEOID</name>
<organism evidence="4 5">
    <name type="scientific">Neolecta irregularis (strain DAH-3)</name>
    <dbReference type="NCBI Taxonomy" id="1198029"/>
    <lineage>
        <taxon>Eukaryota</taxon>
        <taxon>Fungi</taxon>
        <taxon>Dikarya</taxon>
        <taxon>Ascomycota</taxon>
        <taxon>Taphrinomycotina</taxon>
        <taxon>Neolectales</taxon>
        <taxon>Neolectaceae</taxon>
        <taxon>Neolecta</taxon>
    </lineage>
</organism>
<gene>
    <name evidence="4" type="ORF">NEOLI_000145</name>
</gene>
<dbReference type="AlphaFoldDB" id="A0A1U7LQY0"/>
<accession>A0A1U7LQY0</accession>
<dbReference type="Pfam" id="PF02755">
    <property type="entry name" value="RPEL"/>
    <property type="match status" value="1"/>
</dbReference>
<feature type="compositionally biased region" description="Polar residues" evidence="3">
    <location>
        <begin position="1"/>
        <end position="11"/>
    </location>
</feature>
<evidence type="ECO:0000256" key="2">
    <source>
        <dbReference type="PROSITE-ProRule" id="PRU00401"/>
    </source>
</evidence>
<feature type="compositionally biased region" description="Basic and acidic residues" evidence="3">
    <location>
        <begin position="14"/>
        <end position="35"/>
    </location>
</feature>
<feature type="region of interest" description="Disordered" evidence="3">
    <location>
        <begin position="1"/>
        <end position="39"/>
    </location>
</feature>
<dbReference type="OrthoDB" id="197676at2759"/>
<evidence type="ECO:0000313" key="5">
    <source>
        <dbReference type="Proteomes" id="UP000186594"/>
    </source>
</evidence>
<dbReference type="STRING" id="1198029.A0A1U7LQY0"/>
<evidence type="ECO:0000313" key="4">
    <source>
        <dbReference type="EMBL" id="OLL25039.1"/>
    </source>
</evidence>
<dbReference type="Proteomes" id="UP000186594">
    <property type="component" value="Unassembled WGS sequence"/>
</dbReference>
<proteinExistence type="predicted"/>
<reference evidence="4 5" key="1">
    <citation type="submission" date="2016-04" db="EMBL/GenBank/DDBJ databases">
        <title>Evolutionary innovation and constraint leading to complex multicellularity in the Ascomycota.</title>
        <authorList>
            <person name="Cisse O."/>
            <person name="Nguyen A."/>
            <person name="Hewitt D.A."/>
            <person name="Jedd G."/>
            <person name="Stajich J.E."/>
        </authorList>
    </citation>
    <scope>NUCLEOTIDE SEQUENCE [LARGE SCALE GENOMIC DNA]</scope>
    <source>
        <strain evidence="4 5">DAH-3</strain>
    </source>
</reference>
<evidence type="ECO:0000256" key="3">
    <source>
        <dbReference type="SAM" id="MobiDB-lite"/>
    </source>
</evidence>
<keyword evidence="1" id="KW-0677">Repeat</keyword>
<dbReference type="EMBL" id="LXFE01000515">
    <property type="protein sequence ID" value="OLL25039.1"/>
    <property type="molecule type" value="Genomic_DNA"/>
</dbReference>
<dbReference type="SMART" id="SM00707">
    <property type="entry name" value="RPEL"/>
    <property type="match status" value="3"/>
</dbReference>
<feature type="repeat" description="RPEL" evidence="2">
    <location>
        <begin position="56"/>
        <end position="81"/>
    </location>
</feature>
<dbReference type="InterPro" id="IPR004018">
    <property type="entry name" value="RPEL_repeat"/>
</dbReference>
<sequence>MATTQATSPQKIRSPIEEKLDRFLARRPDPQDLKDTSVAPSLIAKQDELKLWMKKDELSHQLECRPTPEDLIRRGILNEGESPVRLKSQAPLKERLEDFFEHRPAAQELKDRNIMKDSSAAPALIAKQDELKQRMTKTTLEHNLQNRPELDTVIAQGILNRDEDPRTTRSL</sequence>
<dbReference type="OMA" id="MVELEHN"/>
<dbReference type="Gene3D" id="6.10.140.2040">
    <property type="match status" value="1"/>
</dbReference>
<dbReference type="PROSITE" id="PS51073">
    <property type="entry name" value="RPEL"/>
    <property type="match status" value="1"/>
</dbReference>
<evidence type="ECO:0000256" key="1">
    <source>
        <dbReference type="ARBA" id="ARBA00022737"/>
    </source>
</evidence>
<dbReference type="Gene3D" id="6.10.150.10">
    <property type="match status" value="1"/>
</dbReference>
<comment type="caution">
    <text evidence="4">The sequence shown here is derived from an EMBL/GenBank/DDBJ whole genome shotgun (WGS) entry which is preliminary data.</text>
</comment>
<protein>
    <submittedName>
        <fullName evidence="4">Uncharacterized protein</fullName>
    </submittedName>
</protein>
<keyword evidence="5" id="KW-1185">Reference proteome</keyword>